<sequence>MSYFFLAVTTIFSGIAAIILACHSARKRANPLGLPLPPGPRGLPILGSAFAVNPTTPWLTYTDWSAKYGDIIYTSSLGQDYIIINSVKVTRALLEQRSSIYSDRPPPTLYKLFGIDVGTALLGYSDQWKLHRKLFHLTLRPEAATRYRDLYMRKARELVLNIMHNPNGSYEQLEVHLSNYSSSLVMAVTYGWEVSQDASLATRLRKLTDIFTKELTVERGVLLAAFPLREHLPAWFPGMHFKRQTAYGRQLITELRDIPFNYVKERVAAGTNTGRSMVSDFFESYEEGGIDADLEGAMKDTAFSVSIGGADTTSFSLLVFVLAMVLYPEVQDRAQAEIDAFVGSDQLPDFGHRSSLPYTEALLLEILRWRPISPLVMPHATTASDTYDGYYIPKGRSNSLPNMSRTLYNPEDADRFNPERHLLPNGQVSTDEPFADSPAFGFGRRACPGRFFVEGSMWAAVVTMLATLRFSKVLDADGREIEVKPEFTTGFVIHPLPFQCSVTSRSAERQKAMRVNSEST</sequence>
<keyword evidence="2" id="KW-1185">Reference proteome</keyword>
<name>A0ACB8B4U1_9AGAM</name>
<evidence type="ECO:0000313" key="2">
    <source>
        <dbReference type="Proteomes" id="UP000790709"/>
    </source>
</evidence>
<protein>
    <submittedName>
        <fullName evidence="1">Cytochrome P450</fullName>
    </submittedName>
</protein>
<accession>A0ACB8B4U1</accession>
<reference evidence="1" key="1">
    <citation type="journal article" date="2021" name="New Phytol.">
        <title>Evolutionary innovations through gain and loss of genes in the ectomycorrhizal Boletales.</title>
        <authorList>
            <person name="Wu G."/>
            <person name="Miyauchi S."/>
            <person name="Morin E."/>
            <person name="Kuo A."/>
            <person name="Drula E."/>
            <person name="Varga T."/>
            <person name="Kohler A."/>
            <person name="Feng B."/>
            <person name="Cao Y."/>
            <person name="Lipzen A."/>
            <person name="Daum C."/>
            <person name="Hundley H."/>
            <person name="Pangilinan J."/>
            <person name="Johnson J."/>
            <person name="Barry K."/>
            <person name="LaButti K."/>
            <person name="Ng V."/>
            <person name="Ahrendt S."/>
            <person name="Min B."/>
            <person name="Choi I.G."/>
            <person name="Park H."/>
            <person name="Plett J.M."/>
            <person name="Magnuson J."/>
            <person name="Spatafora J.W."/>
            <person name="Nagy L.G."/>
            <person name="Henrissat B."/>
            <person name="Grigoriev I.V."/>
            <person name="Yang Z.L."/>
            <person name="Xu J."/>
            <person name="Martin F.M."/>
        </authorList>
    </citation>
    <scope>NUCLEOTIDE SEQUENCE</scope>
    <source>
        <strain evidence="1">KUC20120723A-06</strain>
    </source>
</reference>
<organism evidence="1 2">
    <name type="scientific">Leucogyrophana mollusca</name>
    <dbReference type="NCBI Taxonomy" id="85980"/>
    <lineage>
        <taxon>Eukaryota</taxon>
        <taxon>Fungi</taxon>
        <taxon>Dikarya</taxon>
        <taxon>Basidiomycota</taxon>
        <taxon>Agaricomycotina</taxon>
        <taxon>Agaricomycetes</taxon>
        <taxon>Agaricomycetidae</taxon>
        <taxon>Boletales</taxon>
        <taxon>Boletales incertae sedis</taxon>
        <taxon>Leucogyrophana</taxon>
    </lineage>
</organism>
<comment type="caution">
    <text evidence="1">The sequence shown here is derived from an EMBL/GenBank/DDBJ whole genome shotgun (WGS) entry which is preliminary data.</text>
</comment>
<proteinExistence type="predicted"/>
<dbReference type="Proteomes" id="UP000790709">
    <property type="component" value="Unassembled WGS sequence"/>
</dbReference>
<gene>
    <name evidence="1" type="ORF">BV22DRAFT_1022230</name>
</gene>
<evidence type="ECO:0000313" key="1">
    <source>
        <dbReference type="EMBL" id="KAH7919873.1"/>
    </source>
</evidence>
<dbReference type="EMBL" id="MU266623">
    <property type="protein sequence ID" value="KAH7919873.1"/>
    <property type="molecule type" value="Genomic_DNA"/>
</dbReference>